<comment type="similarity">
    <text evidence="1">Belongs to the RCAN family.</text>
</comment>
<accession>A0A238F511</accession>
<dbReference type="STRING" id="269621.A0A238F511"/>
<dbReference type="GO" id="GO:0005634">
    <property type="term" value="C:nucleus"/>
    <property type="evidence" value="ECO:0007669"/>
    <property type="project" value="TreeGrafter"/>
</dbReference>
<proteinExistence type="inferred from homology"/>
<dbReference type="PANTHER" id="PTHR10300">
    <property type="entry name" value="CALCIPRESSIN"/>
    <property type="match status" value="1"/>
</dbReference>
<dbReference type="InterPro" id="IPR006931">
    <property type="entry name" value="Calcipressin"/>
</dbReference>
<dbReference type="GO" id="GO:0005737">
    <property type="term" value="C:cytoplasm"/>
    <property type="evidence" value="ECO:0007669"/>
    <property type="project" value="TreeGrafter"/>
</dbReference>
<dbReference type="GO" id="GO:0003676">
    <property type="term" value="F:nucleic acid binding"/>
    <property type="evidence" value="ECO:0007669"/>
    <property type="project" value="InterPro"/>
</dbReference>
<dbReference type="Gene3D" id="3.30.70.330">
    <property type="match status" value="1"/>
</dbReference>
<dbReference type="Pfam" id="PF04847">
    <property type="entry name" value="Calcipressin"/>
    <property type="match status" value="1"/>
</dbReference>
<dbReference type="GO" id="GO:0019722">
    <property type="term" value="P:calcium-mediated signaling"/>
    <property type="evidence" value="ECO:0007669"/>
    <property type="project" value="InterPro"/>
</dbReference>
<dbReference type="GO" id="GO:0008597">
    <property type="term" value="F:calcium-dependent protein serine/threonine phosphatase regulator activity"/>
    <property type="evidence" value="ECO:0007669"/>
    <property type="project" value="TreeGrafter"/>
</dbReference>
<evidence type="ECO:0000313" key="3">
    <source>
        <dbReference type="EMBL" id="SCV67071.1"/>
    </source>
</evidence>
<evidence type="ECO:0000313" key="4">
    <source>
        <dbReference type="Proteomes" id="UP000198372"/>
    </source>
</evidence>
<protein>
    <submittedName>
        <fullName evidence="3">BQ2448_5717 protein</fullName>
    </submittedName>
</protein>
<dbReference type="InterPro" id="IPR035979">
    <property type="entry name" value="RBD_domain_sf"/>
</dbReference>
<name>A0A238F511_9BASI</name>
<dbReference type="Proteomes" id="UP000198372">
    <property type="component" value="Unassembled WGS sequence"/>
</dbReference>
<evidence type="ECO:0000256" key="2">
    <source>
        <dbReference type="SAM" id="MobiDB-lite"/>
    </source>
</evidence>
<dbReference type="OrthoDB" id="17212at2759"/>
<gene>
    <name evidence="3" type="ORF">BQ2448_5717</name>
</gene>
<reference evidence="4" key="1">
    <citation type="submission" date="2016-09" db="EMBL/GenBank/DDBJ databases">
        <authorList>
            <person name="Jeantristanb JTB J.-T."/>
            <person name="Ricardo R."/>
        </authorList>
    </citation>
    <scope>NUCLEOTIDE SEQUENCE [LARGE SCALE GENOMIC DNA]</scope>
</reference>
<evidence type="ECO:0000256" key="1">
    <source>
        <dbReference type="ARBA" id="ARBA00008209"/>
    </source>
</evidence>
<dbReference type="InterPro" id="IPR012677">
    <property type="entry name" value="Nucleotide-bd_a/b_plait_sf"/>
</dbReference>
<organism evidence="3 4">
    <name type="scientific">Microbotryum intermedium</name>
    <dbReference type="NCBI Taxonomy" id="269621"/>
    <lineage>
        <taxon>Eukaryota</taxon>
        <taxon>Fungi</taxon>
        <taxon>Dikarya</taxon>
        <taxon>Basidiomycota</taxon>
        <taxon>Pucciniomycotina</taxon>
        <taxon>Microbotryomycetes</taxon>
        <taxon>Microbotryales</taxon>
        <taxon>Microbotryaceae</taxon>
        <taxon>Microbotryum</taxon>
    </lineage>
</organism>
<dbReference type="AlphaFoldDB" id="A0A238F511"/>
<dbReference type="EMBL" id="FMSP01000001">
    <property type="protein sequence ID" value="SCV67071.1"/>
    <property type="molecule type" value="Genomic_DNA"/>
</dbReference>
<keyword evidence="4" id="KW-1185">Reference proteome</keyword>
<sequence length="345" mass="37315">MVAVAARSPFAVVTPSLPKVVPTNTLILLLPPRLFDADLLPMFEAHFNSYGRLVSWTPLRMLGRVLVVYEDVQHATLARREMNGFVWEEDDDDGQAALASDCATATTVAVQKSPSTTVGYNSNVHRPPRQYEMLRVFFGPPLSLPLPSLHSTLLSVPALSRNFLISPPGSPPVGWEQTLEEAPNPNPLPNVGDADHGWASELARALRYISVDADPSLEPDADVGLDYADNALQRGAPDASTTQVIVPPRLLESCPAITLSTAPDLHKTFVIDPSGSLPARNISLVKATIDSLLERKPNFESLSSTQAIPSPHDLISSAIPSPHDPISSVQRTITPTARPPLVYRD</sequence>
<feature type="region of interest" description="Disordered" evidence="2">
    <location>
        <begin position="313"/>
        <end position="345"/>
    </location>
</feature>
<dbReference type="SUPFAM" id="SSF54928">
    <property type="entry name" value="RNA-binding domain, RBD"/>
    <property type="match status" value="1"/>
</dbReference>
<dbReference type="PANTHER" id="PTHR10300:SF14">
    <property type="entry name" value="PROTEIN SARAH"/>
    <property type="match status" value="1"/>
</dbReference>